<dbReference type="EMBL" id="CAJNOJ010000021">
    <property type="protein sequence ID" value="CAF0845086.1"/>
    <property type="molecule type" value="Genomic_DNA"/>
</dbReference>
<reference evidence="1" key="1">
    <citation type="submission" date="2021-02" db="EMBL/GenBank/DDBJ databases">
        <authorList>
            <person name="Nowell W R."/>
        </authorList>
    </citation>
    <scope>NUCLEOTIDE SEQUENCE</scope>
</reference>
<name>A0A813VLR1_ADIRI</name>
<comment type="caution">
    <text evidence="1">The sequence shown here is derived from an EMBL/GenBank/DDBJ whole genome shotgun (WGS) entry which is preliminary data.</text>
</comment>
<dbReference type="AlphaFoldDB" id="A0A813VLR1"/>
<gene>
    <name evidence="1" type="ORF">EDS130_LOCUS7026</name>
</gene>
<protein>
    <submittedName>
        <fullName evidence="1">Uncharacterized protein</fullName>
    </submittedName>
</protein>
<evidence type="ECO:0000313" key="2">
    <source>
        <dbReference type="Proteomes" id="UP000663852"/>
    </source>
</evidence>
<dbReference type="OrthoDB" id="10565290at2759"/>
<accession>A0A813VLR1</accession>
<sequence>MDPHDTHNYFLHKENFQQLLMYSATKSNTPPRTSQLFIRIISNEAFSHLINRRYLLGRFHLCIYFPLVYQDPWLIVKGKETLRLPHIFINRKRNQNYEFLSRAQARSSLHTSLRTHSID</sequence>
<dbReference type="Proteomes" id="UP000663852">
    <property type="component" value="Unassembled WGS sequence"/>
</dbReference>
<evidence type="ECO:0000313" key="1">
    <source>
        <dbReference type="EMBL" id="CAF0845086.1"/>
    </source>
</evidence>
<proteinExistence type="predicted"/>
<organism evidence="1 2">
    <name type="scientific">Adineta ricciae</name>
    <name type="common">Rotifer</name>
    <dbReference type="NCBI Taxonomy" id="249248"/>
    <lineage>
        <taxon>Eukaryota</taxon>
        <taxon>Metazoa</taxon>
        <taxon>Spiralia</taxon>
        <taxon>Gnathifera</taxon>
        <taxon>Rotifera</taxon>
        <taxon>Eurotatoria</taxon>
        <taxon>Bdelloidea</taxon>
        <taxon>Adinetida</taxon>
        <taxon>Adinetidae</taxon>
        <taxon>Adineta</taxon>
    </lineage>
</organism>